<dbReference type="EMBL" id="JAGSGB010000002">
    <property type="protein sequence ID" value="MBZ6379215.1"/>
    <property type="molecule type" value="Genomic_DNA"/>
</dbReference>
<evidence type="ECO:0000313" key="2">
    <source>
        <dbReference type="EMBL" id="MBZ6379215.1"/>
    </source>
</evidence>
<dbReference type="RefSeq" id="WP_143712217.1">
    <property type="nucleotide sequence ID" value="NZ_JAGSGB010000002.1"/>
</dbReference>
<evidence type="ECO:0000256" key="1">
    <source>
        <dbReference type="SAM" id="MobiDB-lite"/>
    </source>
</evidence>
<comment type="caution">
    <text evidence="2">The sequence shown here is derived from an EMBL/GenBank/DDBJ whole genome shotgun (WGS) entry which is preliminary data.</text>
</comment>
<protein>
    <submittedName>
        <fullName evidence="2">Uncharacterized protein</fullName>
    </submittedName>
</protein>
<accession>A0ABS7WLF5</accession>
<organism evidence="2 3">
    <name type="scientific">Pacificimonas aurantium</name>
    <dbReference type="NCBI Taxonomy" id="1250540"/>
    <lineage>
        <taxon>Bacteria</taxon>
        <taxon>Pseudomonadati</taxon>
        <taxon>Pseudomonadota</taxon>
        <taxon>Alphaproteobacteria</taxon>
        <taxon>Sphingomonadales</taxon>
        <taxon>Sphingosinicellaceae</taxon>
        <taxon>Pacificimonas</taxon>
    </lineage>
</organism>
<proteinExistence type="predicted"/>
<dbReference type="Proteomes" id="UP000824621">
    <property type="component" value="Unassembled WGS sequence"/>
</dbReference>
<name>A0ABS7WLF5_9SPHN</name>
<reference evidence="2 3" key="1">
    <citation type="submission" date="2021-04" db="EMBL/GenBank/DDBJ databases">
        <authorList>
            <person name="Pira H."/>
            <person name="Risdian C."/>
            <person name="Wink J."/>
        </authorList>
    </citation>
    <scope>NUCLEOTIDE SEQUENCE [LARGE SCALE GENOMIC DNA]</scope>
    <source>
        <strain evidence="2 3">DSM 107782</strain>
    </source>
</reference>
<sequence length="125" mass="11922">MASGGALWKAVGAAPGGAGTDVALPAAEAIAVIDDSGVPWDGSPKAEASCRALAVTGSPATGCIGGAAATPRPAGESRAAKGAPAPLPVPGTAETDGTAWPVTAGAPVGAEKGKAIFKRRVPERV</sequence>
<keyword evidence="3" id="KW-1185">Reference proteome</keyword>
<feature type="region of interest" description="Disordered" evidence="1">
    <location>
        <begin position="67"/>
        <end position="106"/>
    </location>
</feature>
<evidence type="ECO:0000313" key="3">
    <source>
        <dbReference type="Proteomes" id="UP000824621"/>
    </source>
</evidence>
<gene>
    <name evidence="2" type="ORF">KCN53_11295</name>
</gene>